<dbReference type="InterPro" id="IPR026834">
    <property type="entry name" value="LHH"/>
</dbReference>
<dbReference type="InterPro" id="IPR006915">
    <property type="entry name" value="DUF637_hemagglutn_put"/>
</dbReference>
<dbReference type="NCBIfam" id="TIGR01901">
    <property type="entry name" value="adhes_NPXG"/>
    <property type="match status" value="1"/>
</dbReference>
<evidence type="ECO:0000259" key="1">
    <source>
        <dbReference type="SMART" id="SM00912"/>
    </source>
</evidence>
<protein>
    <recommendedName>
        <fullName evidence="1">Filamentous haemagglutinin FhaB/tRNA nuclease CdiA-like TPS domain-containing protein</fullName>
    </recommendedName>
</protein>
<accession>A0ABX8LPL6</accession>
<evidence type="ECO:0000313" key="2">
    <source>
        <dbReference type="EMBL" id="QXF32242.1"/>
    </source>
</evidence>
<dbReference type="Proteomes" id="UP000693715">
    <property type="component" value="Chromosome"/>
</dbReference>
<feature type="domain" description="Filamentous haemagglutinin FhaB/tRNA nuclease CdiA-like TPS" evidence="1">
    <location>
        <begin position="36"/>
        <end position="156"/>
    </location>
</feature>
<reference evidence="2 3" key="1">
    <citation type="submission" date="2017-03" db="EMBL/GenBank/DDBJ databases">
        <title>Genome comparison of Photorhabdus luminescens strain 0813-124 phase variants.</title>
        <authorList>
            <person name="Chien C.-C."/>
            <person name="Chen W.-J."/>
            <person name="Shih M.-C."/>
            <person name="Hsieh F.-C."/>
        </authorList>
    </citation>
    <scope>NUCLEOTIDE SEQUENCE [LARGE SCALE GENOMIC DNA]</scope>
    <source>
        <strain evidence="2 3">0813-124 phase II</strain>
    </source>
</reference>
<dbReference type="Pfam" id="PF14411">
    <property type="entry name" value="LHH"/>
    <property type="match status" value="1"/>
</dbReference>
<organism evidence="2 3">
    <name type="scientific">Photorhabdus akhurstii</name>
    <dbReference type="NCBI Taxonomy" id="171438"/>
    <lineage>
        <taxon>Bacteria</taxon>
        <taxon>Pseudomonadati</taxon>
        <taxon>Pseudomonadota</taxon>
        <taxon>Gammaproteobacteria</taxon>
        <taxon>Enterobacterales</taxon>
        <taxon>Morganellaceae</taxon>
        <taxon>Photorhabdus</taxon>
    </lineage>
</organism>
<dbReference type="RefSeq" id="WP_217470844.1">
    <property type="nucleotide sequence ID" value="NZ_CP020335.1"/>
</dbReference>
<dbReference type="Pfam" id="PF04830">
    <property type="entry name" value="DUF637"/>
    <property type="match status" value="1"/>
</dbReference>
<sequence>MNRFDNSDKPFTLSPITKGITYSLIYLTAIYPVHSAIATPITNIVAPNASGISHNTYDNFDIYAEGRVLNNSTKDIVSQLAGQIGKNPNLRDKSAKLIINEVTGGNRSNLSGQLEIAGDKASVLIANPNGITCDGCGFINTASAMLTTGKPKFDEKGALEFLSLTKGQIIIGNNGLNAQGTDSIDIISRALELNGKIQANNLNITQGTNRINYKEGTITSNIAGEGQAPQVSIDTKALGGMYANKIHLVSTENGVGVNLANLESTQEDITLSSNGKIALASVKAKTDLNVTAQEINIKPNNQVQAQRDILLTGDKITNAGGIITGQDMRIYGNKISNIGTKAIFQANNNMWIQKNDQGDKSNLVENKSGTIKTNNGDLVVRTKQLNNIPNYYFTKRKLTQKELDRKKQLEEEEQRKVDYCKTNPYDISTCMFAGSNAFNSIFDHWEERPIESGRVLIDLKPSDIASGNNIYINSDNLINDSSNISAEKDIFLTGKELKTVRYLNSIATDNSGLNALRTNPPFYSTSTSATIPASTYIYYTKGIDSHDQRNHKTIDWYNWNNNDIILIEEADDHSNYLEIVRNIGKESSGIHAKGNIVADFSDKIYLNKNTVDNYHKTFNQEFPAVLSAKNIVLTSKVNINVKDKIKSIEDTTIISENNINILDTSIYALKDISIMAVNNIRGLSSKLIGKNINLNSYKGDITFINSPNTTDKSVDYEIDSSMWGDSYYSPYGQSAELSSSDNLNINSGYNLKLKDVIFSKNKHINLTANNDISISDNILNSTCTEECNHFSINGKIKYFLSPERSMKSTDSINIASGGNITLKGLTLSTDGDIFLNSIKDISLIPKNKIGNSYTYNTRLINHEGRPSDVEYSPTGFAAEDFGTRIFTKNGIISSGGNIFGNTVQINTKNNLLIRSGNNIKLAASDYENRTGSNATNKFETTENISISNIHTSGNLTLLANNVISMVASKLSTGGDMNLSAGGSIGFEATNAHTKNFHISESGGFYETISDLSKITPRTVELSSSKNLSILTEGNILFQATKLMAKGAMNIAAKGGYLYAQAQEDISHYTTKSSSRNWYGKKKTSTHVHHEVHNRVTEFIAEGDINLLSHDDSTYEASKIETSKNATLTSTHGKINFKAVKDTIFDQVISQSKGFFIKNQDKGYSKETWVLPSVHIRGKLTIEAAEGITADVKVKNKEILQNTLDIIGNTPETAWLKELSKRQDVHWNEVQDAYSSWNYENKSLNPVVSAAIAIAVAAVTAGAGLTLTAAGSAATTAGNVATAAGASATTAATVSSAAYGAVQTGMAALASKAAVSLINNEGDLSKTLKDMGNSKTVKSIATSMVIGGALSGFDQAMGWTQAKNGAAGAAGTNEARLPLLSNKDWIQTAQRVAGQSIISSSLNTAINRGSFKDNFTTALLSTTANQIHAEGAHQIGNYFDSKQLNALEEAGRAISHAGLSALAAEISGGDAKGAAAGALATSLAYAALGNTFEDPLDVQASGKIIGGVAGAFISNSAAGAYSGADAGEITIIYNGLAHSLAAMKAQDPEAIKNWEKGVSETCSPNPQLCQEAAKIVAKEASEFIPGYRDIKAFHDAETTNDYLVATLGILPAAKVVKVLNKLSKAVDAGDVKTAKKIITEAKTEAVSVKYFGQDRKYWKDEPISFEHGNVKNKVYQRNDLFDPHAKDPKGRTNIERMKTVGLAPVGADGKSITLHHMTQKHTGPIAEINQEFHSKNTKVIHVNTNKIPSGIDRNKFNKWKREYWKERAKEFEDKK</sequence>
<evidence type="ECO:0000313" key="3">
    <source>
        <dbReference type="Proteomes" id="UP000693715"/>
    </source>
</evidence>
<dbReference type="SMART" id="SM00912">
    <property type="entry name" value="Haemagg_act"/>
    <property type="match status" value="1"/>
</dbReference>
<gene>
    <name evidence="2" type="ORF">B0X70_02925</name>
</gene>
<proteinExistence type="predicted"/>
<dbReference type="EMBL" id="CP020335">
    <property type="protein sequence ID" value="QXF32242.1"/>
    <property type="molecule type" value="Genomic_DNA"/>
</dbReference>
<keyword evidence="3" id="KW-1185">Reference proteome</keyword>
<dbReference type="InterPro" id="IPR008638">
    <property type="entry name" value="FhaB/CdiA-like_TPS"/>
</dbReference>
<name>A0ABX8LPL6_9GAMM</name>
<dbReference type="Pfam" id="PF05860">
    <property type="entry name" value="TPS"/>
    <property type="match status" value="1"/>
</dbReference>